<reference evidence="1" key="1">
    <citation type="journal article" date="2014" name="Int. J. Syst. Evol. Microbiol.">
        <title>Complete genome sequence of Corynebacterium casei LMG S-19264T (=DSM 44701T), isolated from a smear-ripened cheese.</title>
        <authorList>
            <consortium name="US DOE Joint Genome Institute (JGI-PGF)"/>
            <person name="Walter F."/>
            <person name="Albersmeier A."/>
            <person name="Kalinowski J."/>
            <person name="Ruckert C."/>
        </authorList>
    </citation>
    <scope>NUCLEOTIDE SEQUENCE</scope>
    <source>
        <strain evidence="1">CGMCC 4.7272</strain>
    </source>
</reference>
<evidence type="ECO:0000313" key="2">
    <source>
        <dbReference type="Proteomes" id="UP000625682"/>
    </source>
</evidence>
<sequence>MGTRSETVFGISARDNRRVNRSVNRDRSLEELERDCWPAPSVGASRLVATAHALRRQPIGELTVEDMRLLIRQNVGLPTLLPMALEILRANPLAEGDMYAGDLLSAVITRDPSAWTESPELGQELRGIVAELDGLPPALQQDIERFLSSRC</sequence>
<organism evidence="1 2">
    <name type="scientific">Streptomyces lacrimifluminis</name>
    <dbReference type="NCBI Taxonomy" id="1500077"/>
    <lineage>
        <taxon>Bacteria</taxon>
        <taxon>Bacillati</taxon>
        <taxon>Actinomycetota</taxon>
        <taxon>Actinomycetes</taxon>
        <taxon>Kitasatosporales</taxon>
        <taxon>Streptomycetaceae</taxon>
        <taxon>Streptomyces</taxon>
    </lineage>
</organism>
<proteinExistence type="predicted"/>
<evidence type="ECO:0000313" key="1">
    <source>
        <dbReference type="EMBL" id="GGJ26999.1"/>
    </source>
</evidence>
<accession>A0A917NTH5</accession>
<dbReference type="CDD" id="cd20691">
    <property type="entry name" value="CdiI_EC536-like"/>
    <property type="match status" value="1"/>
</dbReference>
<reference evidence="1" key="2">
    <citation type="submission" date="2020-09" db="EMBL/GenBank/DDBJ databases">
        <authorList>
            <person name="Sun Q."/>
            <person name="Zhou Y."/>
        </authorList>
    </citation>
    <scope>NUCLEOTIDE SEQUENCE</scope>
    <source>
        <strain evidence="1">CGMCC 4.7272</strain>
    </source>
</reference>
<dbReference type="Pfam" id="PF18616">
    <property type="entry name" value="CdiI_3"/>
    <property type="match status" value="1"/>
</dbReference>
<comment type="caution">
    <text evidence="1">The sequence shown here is derived from an EMBL/GenBank/DDBJ whole genome shotgun (WGS) entry which is preliminary data.</text>
</comment>
<dbReference type="AlphaFoldDB" id="A0A917NTH5"/>
<gene>
    <name evidence="1" type="ORF">GCM10012282_24370</name>
</gene>
<dbReference type="InterPro" id="IPR040547">
    <property type="entry name" value="CdiI"/>
</dbReference>
<protein>
    <submittedName>
        <fullName evidence="1">Uncharacterized protein</fullName>
    </submittedName>
</protein>
<dbReference type="EMBL" id="BMMU01000006">
    <property type="protein sequence ID" value="GGJ26999.1"/>
    <property type="molecule type" value="Genomic_DNA"/>
</dbReference>
<dbReference type="Proteomes" id="UP000625682">
    <property type="component" value="Unassembled WGS sequence"/>
</dbReference>
<name>A0A917NTH5_9ACTN</name>
<keyword evidence="2" id="KW-1185">Reference proteome</keyword>